<dbReference type="SUPFAM" id="SSF55785">
    <property type="entry name" value="PYP-like sensor domain (PAS domain)"/>
    <property type="match status" value="1"/>
</dbReference>
<proteinExistence type="predicted"/>
<dbReference type="EMBL" id="CAKKNE010000006">
    <property type="protein sequence ID" value="CAH0380066.1"/>
    <property type="molecule type" value="Genomic_DNA"/>
</dbReference>
<dbReference type="AlphaFoldDB" id="A0A8J2SY84"/>
<accession>A0A8J2SY84</accession>
<organism evidence="1 2">
    <name type="scientific">Pelagomonas calceolata</name>
    <dbReference type="NCBI Taxonomy" id="35677"/>
    <lineage>
        <taxon>Eukaryota</taxon>
        <taxon>Sar</taxon>
        <taxon>Stramenopiles</taxon>
        <taxon>Ochrophyta</taxon>
        <taxon>Pelagophyceae</taxon>
        <taxon>Pelagomonadales</taxon>
        <taxon>Pelagomonadaceae</taxon>
        <taxon>Pelagomonas</taxon>
    </lineage>
</organism>
<evidence type="ECO:0000313" key="2">
    <source>
        <dbReference type="Proteomes" id="UP000789595"/>
    </source>
</evidence>
<dbReference type="NCBIfam" id="TIGR00229">
    <property type="entry name" value="sensory_box"/>
    <property type="match status" value="1"/>
</dbReference>
<sequence length="222" mass="24956">MADVERPAKLMKRGAFVRFPGDYVFALADHRLLAIEDDPGAGRSIASDLKHVSVKGDVLNITGYDEEEFLRRGLPSMAWDTQELENIGKSFEHLCRTGSTENLPCYEAKFRRKDGRPFWLRFDRLSQTPKTGRHMTIMHDVTTEVELREARQAREAAEKACADLSREVQAKLVPTIGMLERIKEKAPLLSDDVDAILEANRTVTGFAQEMLKKGSADAARPP</sequence>
<name>A0A8J2SY84_9STRA</name>
<dbReference type="InterPro" id="IPR035965">
    <property type="entry name" value="PAS-like_dom_sf"/>
</dbReference>
<comment type="caution">
    <text evidence="1">The sequence shown here is derived from an EMBL/GenBank/DDBJ whole genome shotgun (WGS) entry which is preliminary data.</text>
</comment>
<dbReference type="Gene3D" id="3.30.450.20">
    <property type="entry name" value="PAS domain"/>
    <property type="match status" value="1"/>
</dbReference>
<dbReference type="Proteomes" id="UP000789595">
    <property type="component" value="Unassembled WGS sequence"/>
</dbReference>
<reference evidence="1" key="1">
    <citation type="submission" date="2021-11" db="EMBL/GenBank/DDBJ databases">
        <authorList>
            <consortium name="Genoscope - CEA"/>
            <person name="William W."/>
        </authorList>
    </citation>
    <scope>NUCLEOTIDE SEQUENCE</scope>
</reference>
<gene>
    <name evidence="1" type="ORF">PECAL_6P17030</name>
</gene>
<protein>
    <submittedName>
        <fullName evidence="1">Uncharacterized protein</fullName>
    </submittedName>
</protein>
<keyword evidence="2" id="KW-1185">Reference proteome</keyword>
<dbReference type="InterPro" id="IPR000014">
    <property type="entry name" value="PAS"/>
</dbReference>
<evidence type="ECO:0000313" key="1">
    <source>
        <dbReference type="EMBL" id="CAH0380066.1"/>
    </source>
</evidence>